<dbReference type="SUPFAM" id="SSF51445">
    <property type="entry name" value="(Trans)glycosidases"/>
    <property type="match status" value="1"/>
</dbReference>
<dbReference type="Pfam" id="PF00704">
    <property type="entry name" value="Glyco_hydro_18"/>
    <property type="match status" value="1"/>
</dbReference>
<protein>
    <submittedName>
        <fullName evidence="4">Spore cortex-lytic enzyme</fullName>
    </submittedName>
</protein>
<dbReference type="GO" id="GO:0070492">
    <property type="term" value="F:oligosaccharide binding"/>
    <property type="evidence" value="ECO:0007669"/>
    <property type="project" value="TreeGrafter"/>
</dbReference>
<gene>
    <name evidence="4" type="ORF">JCM21738_509</name>
</gene>
<dbReference type="AlphaFoldDB" id="W4RHD9"/>
<evidence type="ECO:0000256" key="1">
    <source>
        <dbReference type="ARBA" id="ARBA00022801"/>
    </source>
</evidence>
<dbReference type="GO" id="GO:0016798">
    <property type="term" value="F:hydrolase activity, acting on glycosyl bonds"/>
    <property type="evidence" value="ECO:0007669"/>
    <property type="project" value="UniProtKB-KW"/>
</dbReference>
<evidence type="ECO:0000313" key="5">
    <source>
        <dbReference type="Proteomes" id="UP000018949"/>
    </source>
</evidence>
<sequence length="212" mass="24428">MNIDFENVLPADREHYNTFLQEAVDALHKEGYFVSTSLAPKVRADQKGLLYEAHDYPAHGRIADFVVLMTYEWGYRFGSPQAVSPLNEIRRVLDYAITAIPRNKILMGFQLYARDWIIPHVQGQEAETYSPQEAVSRAIRYGAAIQYDTVAASPYFRYTDEQGREHEVWFEDARSAQAKFDLIKQYNLRGVSYWCLATPSRKTGSCWTITLI</sequence>
<keyword evidence="2" id="KW-0326">Glycosidase</keyword>
<dbReference type="InterPro" id="IPR001223">
    <property type="entry name" value="Glyco_hydro18_cat"/>
</dbReference>
<dbReference type="InterPro" id="IPR029070">
    <property type="entry name" value="Chitinase_insertion_sf"/>
</dbReference>
<dbReference type="GO" id="GO:0005975">
    <property type="term" value="P:carbohydrate metabolic process"/>
    <property type="evidence" value="ECO:0007669"/>
    <property type="project" value="InterPro"/>
</dbReference>
<comment type="caution">
    <text evidence="4">The sequence shown here is derived from an EMBL/GenBank/DDBJ whole genome shotgun (WGS) entry which is preliminary data.</text>
</comment>
<proteinExistence type="predicted"/>
<dbReference type="Gene3D" id="3.10.50.10">
    <property type="match status" value="1"/>
</dbReference>
<dbReference type="GO" id="GO:0008061">
    <property type="term" value="F:chitin binding"/>
    <property type="evidence" value="ECO:0007669"/>
    <property type="project" value="InterPro"/>
</dbReference>
<evidence type="ECO:0000259" key="3">
    <source>
        <dbReference type="PROSITE" id="PS51910"/>
    </source>
</evidence>
<evidence type="ECO:0000313" key="4">
    <source>
        <dbReference type="EMBL" id="GAE43845.1"/>
    </source>
</evidence>
<dbReference type="eggNOG" id="COG3858">
    <property type="taxonomic scope" value="Bacteria"/>
</dbReference>
<accession>W4RHD9</accession>
<dbReference type="InterPro" id="IPR041704">
    <property type="entry name" value="CFLE_GH18"/>
</dbReference>
<dbReference type="PANTHER" id="PTHR46066">
    <property type="entry name" value="CHITINASE DOMAIN-CONTAINING PROTEIN 1 FAMILY MEMBER"/>
    <property type="match status" value="1"/>
</dbReference>
<dbReference type="SMART" id="SM00636">
    <property type="entry name" value="Glyco_18"/>
    <property type="match status" value="1"/>
</dbReference>
<dbReference type="InterPro" id="IPR017853">
    <property type="entry name" value="GH"/>
</dbReference>
<dbReference type="CDD" id="cd02874">
    <property type="entry name" value="GH18_CFLE_spore_hydrolase"/>
    <property type="match status" value="1"/>
</dbReference>
<name>W4RHD9_9BACI</name>
<dbReference type="EMBL" id="BAUW01000003">
    <property type="protein sequence ID" value="GAE43845.1"/>
    <property type="molecule type" value="Genomic_DNA"/>
</dbReference>
<dbReference type="InterPro" id="IPR011583">
    <property type="entry name" value="Chitinase_II/V-like_cat"/>
</dbReference>
<dbReference type="PROSITE" id="PS51910">
    <property type="entry name" value="GH18_2"/>
    <property type="match status" value="1"/>
</dbReference>
<organism evidence="4 5">
    <name type="scientific">Mesobacillus boroniphilus JCM 21738</name>
    <dbReference type="NCBI Taxonomy" id="1294265"/>
    <lineage>
        <taxon>Bacteria</taxon>
        <taxon>Bacillati</taxon>
        <taxon>Bacillota</taxon>
        <taxon>Bacilli</taxon>
        <taxon>Bacillales</taxon>
        <taxon>Bacillaceae</taxon>
        <taxon>Mesobacillus</taxon>
    </lineage>
</organism>
<dbReference type="PANTHER" id="PTHR46066:SF2">
    <property type="entry name" value="CHITINASE DOMAIN-CONTAINING PROTEIN 1"/>
    <property type="match status" value="1"/>
</dbReference>
<keyword evidence="1" id="KW-0378">Hydrolase</keyword>
<dbReference type="Proteomes" id="UP000018949">
    <property type="component" value="Unassembled WGS sequence"/>
</dbReference>
<evidence type="ECO:0000256" key="2">
    <source>
        <dbReference type="ARBA" id="ARBA00023295"/>
    </source>
</evidence>
<reference evidence="4 5" key="1">
    <citation type="submission" date="2013-12" db="EMBL/GenBank/DDBJ databases">
        <title>NBRP : Genome information of microbial organism related human and environment.</title>
        <authorList>
            <person name="Hattori M."/>
            <person name="Oshima K."/>
            <person name="Inaba H."/>
            <person name="Suda W."/>
            <person name="Sakamoto M."/>
            <person name="Iino T."/>
            <person name="Kitahara M."/>
            <person name="Oshida Y."/>
            <person name="Iida T."/>
            <person name="Kudo T."/>
            <person name="Itoh T."/>
            <person name="Ahmed I."/>
            <person name="Ohkuma M."/>
        </authorList>
    </citation>
    <scope>NUCLEOTIDE SEQUENCE [LARGE SCALE GENOMIC DNA]</scope>
    <source>
        <strain evidence="4 5">JCM 21738</strain>
    </source>
</reference>
<feature type="domain" description="GH18" evidence="3">
    <location>
        <begin position="1"/>
        <end position="212"/>
    </location>
</feature>
<dbReference type="GO" id="GO:0012505">
    <property type="term" value="C:endomembrane system"/>
    <property type="evidence" value="ECO:0007669"/>
    <property type="project" value="TreeGrafter"/>
</dbReference>
<dbReference type="Gene3D" id="3.20.20.80">
    <property type="entry name" value="Glycosidases"/>
    <property type="match status" value="1"/>
</dbReference>
<keyword evidence="5" id="KW-1185">Reference proteome</keyword>